<dbReference type="InterPro" id="IPR003507">
    <property type="entry name" value="S66_fam"/>
</dbReference>
<evidence type="ECO:0000313" key="6">
    <source>
        <dbReference type="EMBL" id="SUN63807.1"/>
    </source>
</evidence>
<keyword evidence="7" id="KW-1185">Reference proteome</keyword>
<dbReference type="InterPro" id="IPR040921">
    <property type="entry name" value="Peptidase_S66C"/>
</dbReference>
<gene>
    <name evidence="6" type="primary">ldcA</name>
    <name evidence="6" type="ORF">NCTC12224_02641</name>
</gene>
<keyword evidence="2 6" id="KW-0378">Hydrolase</keyword>
<evidence type="ECO:0000256" key="2">
    <source>
        <dbReference type="ARBA" id="ARBA00022801"/>
    </source>
</evidence>
<dbReference type="EC" id="3.4.17.13" evidence="6"/>
<evidence type="ECO:0000256" key="3">
    <source>
        <dbReference type="PIRSR" id="PIRSR028757-1"/>
    </source>
</evidence>
<dbReference type="InterPro" id="IPR040449">
    <property type="entry name" value="Peptidase_S66_N"/>
</dbReference>
<feature type="active site" description="Charge relay system" evidence="3">
    <location>
        <position position="291"/>
    </location>
</feature>
<dbReference type="Proteomes" id="UP000254924">
    <property type="component" value="Unassembled WGS sequence"/>
</dbReference>
<accession>A0A380KHU6</accession>
<dbReference type="PIRSF" id="PIRSF028757">
    <property type="entry name" value="LD-carboxypeptidase"/>
    <property type="match status" value="1"/>
</dbReference>
<dbReference type="GO" id="GO:0106415">
    <property type="term" value="F:muramoyltetrapeptide carboxypeptidase activity"/>
    <property type="evidence" value="ECO:0007669"/>
    <property type="project" value="UniProtKB-EC"/>
</dbReference>
<dbReference type="PANTHER" id="PTHR30237:SF6">
    <property type="entry name" value="CARBOXYPEPTIDASE YOCD-RELATED"/>
    <property type="match status" value="1"/>
</dbReference>
<feature type="domain" description="LD-carboxypeptidase N-terminal" evidence="4">
    <location>
        <begin position="10"/>
        <end position="130"/>
    </location>
</feature>
<dbReference type="Gene3D" id="3.50.30.60">
    <property type="entry name" value="LD-carboxypeptidase A C-terminal domain-like"/>
    <property type="match status" value="1"/>
</dbReference>
<reference evidence="6 7" key="1">
    <citation type="submission" date="2018-06" db="EMBL/GenBank/DDBJ databases">
        <authorList>
            <consortium name="Pathogen Informatics"/>
            <person name="Doyle S."/>
        </authorList>
    </citation>
    <scope>NUCLEOTIDE SEQUENCE [LARGE SCALE GENOMIC DNA]</scope>
    <source>
        <strain evidence="6 7">NCTC12224</strain>
    </source>
</reference>
<dbReference type="PANTHER" id="PTHR30237">
    <property type="entry name" value="MURAMOYLTETRAPEPTIDE CARBOXYPEPTIDASE"/>
    <property type="match status" value="1"/>
</dbReference>
<feature type="active site" description="Nucleophile" evidence="3">
    <location>
        <position position="110"/>
    </location>
</feature>
<proteinExistence type="inferred from homology"/>
<dbReference type="SUPFAM" id="SSF52317">
    <property type="entry name" value="Class I glutamine amidotransferase-like"/>
    <property type="match status" value="1"/>
</dbReference>
<dbReference type="EMBL" id="UHFN01000007">
    <property type="protein sequence ID" value="SUN63807.1"/>
    <property type="molecule type" value="Genomic_DNA"/>
</dbReference>
<dbReference type="InterPro" id="IPR027461">
    <property type="entry name" value="Carboxypeptidase_A_C_sf"/>
</dbReference>
<evidence type="ECO:0000256" key="1">
    <source>
        <dbReference type="ARBA" id="ARBA00010233"/>
    </source>
</evidence>
<dbReference type="Pfam" id="PF17676">
    <property type="entry name" value="Peptidase_S66C"/>
    <property type="match status" value="1"/>
</dbReference>
<dbReference type="InterPro" id="IPR027478">
    <property type="entry name" value="LdcA_N"/>
</dbReference>
<feature type="domain" description="LD-carboxypeptidase C-terminal" evidence="5">
    <location>
        <begin position="194"/>
        <end position="305"/>
    </location>
</feature>
<dbReference type="OrthoDB" id="9807329at2"/>
<dbReference type="InterPro" id="IPR029062">
    <property type="entry name" value="Class_I_gatase-like"/>
</dbReference>
<feature type="active site" description="Charge relay system" evidence="3">
    <location>
        <position position="225"/>
    </location>
</feature>
<evidence type="ECO:0000259" key="4">
    <source>
        <dbReference type="Pfam" id="PF02016"/>
    </source>
</evidence>
<dbReference type="Pfam" id="PF02016">
    <property type="entry name" value="Peptidase_S66"/>
    <property type="match status" value="1"/>
</dbReference>
<protein>
    <submittedName>
        <fullName evidence="6">Merops family S66 LD-carboxypeptidase</fullName>
        <ecNumber evidence="6">3.4.17.13</ecNumber>
    </submittedName>
</protein>
<dbReference type="AlphaFoldDB" id="A0A380KHU6"/>
<dbReference type="Gene3D" id="3.40.50.10740">
    <property type="entry name" value="Class I glutamine amidotransferase-like"/>
    <property type="match status" value="1"/>
</dbReference>
<keyword evidence="6" id="KW-0645">Protease</keyword>
<sequence length="318" mass="35915">MKKLEKGSHIRVLSPSSSIERLGGFEANLAAKKKLEELGFRVSFSEHYLENDPLFSASIESRVADLHAAFCDPDVDAILATIGGFNSNELLPYLDYDLIAKHPKIICGYSDSTAFLNAIFAKTHLMTYMGPSYSSFKMDEGQEYQSKMWLQAMTQTSYDLTPSDEWSSDAWYIPTQPRHFYPTEWKVYTHGKAQGSLIGGNLVTFNLLRGTDYAPQVSDYVLVVEQSEEDLFYDFTRNLAALLQSYPHPKALLIGRFPKETEMTESLLRLILDKHPILQTIPVVYDMDFAHTQPLLTMTIGATIAISTEDMTFTITED</sequence>
<organism evidence="6 7">
    <name type="scientific">Streptococcus hyointestinalis</name>
    <dbReference type="NCBI Taxonomy" id="1337"/>
    <lineage>
        <taxon>Bacteria</taxon>
        <taxon>Bacillati</taxon>
        <taxon>Bacillota</taxon>
        <taxon>Bacilli</taxon>
        <taxon>Lactobacillales</taxon>
        <taxon>Streptococcaceae</taxon>
        <taxon>Streptococcus</taxon>
    </lineage>
</organism>
<comment type="similarity">
    <text evidence="1">Belongs to the peptidase S66 family.</text>
</comment>
<evidence type="ECO:0000313" key="7">
    <source>
        <dbReference type="Proteomes" id="UP000254924"/>
    </source>
</evidence>
<dbReference type="CDD" id="cd07062">
    <property type="entry name" value="Peptidase_S66_mccF_like"/>
    <property type="match status" value="1"/>
</dbReference>
<keyword evidence="6" id="KW-0121">Carboxypeptidase</keyword>
<name>A0A380KHU6_9STRE</name>
<evidence type="ECO:0000259" key="5">
    <source>
        <dbReference type="Pfam" id="PF17676"/>
    </source>
</evidence>
<dbReference type="SUPFAM" id="SSF141986">
    <property type="entry name" value="LD-carboxypeptidase A C-terminal domain-like"/>
    <property type="match status" value="1"/>
</dbReference>